<feature type="region of interest" description="Disordered" evidence="1">
    <location>
        <begin position="1"/>
        <end position="20"/>
    </location>
</feature>
<organism evidence="2 3">
    <name type="scientific">Paraglomus occultum</name>
    <dbReference type="NCBI Taxonomy" id="144539"/>
    <lineage>
        <taxon>Eukaryota</taxon>
        <taxon>Fungi</taxon>
        <taxon>Fungi incertae sedis</taxon>
        <taxon>Mucoromycota</taxon>
        <taxon>Glomeromycotina</taxon>
        <taxon>Glomeromycetes</taxon>
        <taxon>Paraglomerales</taxon>
        <taxon>Paraglomeraceae</taxon>
        <taxon>Paraglomus</taxon>
    </lineage>
</organism>
<sequence length="183" mass="21497">MSSTTRAPQQSKMSSAEMLSIFASVPNSMFESTPKRPRKRESAPVGPKTKRSRVSKDKGLLDNVEDLFELSKRQQTREKLWKWLDEDDTKDDMYISDGDMKVEGKHVRRRRKETIDQQPTVLEDYVERPGKERGKKFRKQRIKGDFVDKDPDDVTIEYIPNNFEGIPEIKFESARAEFKKFKY</sequence>
<dbReference type="Proteomes" id="UP000789572">
    <property type="component" value="Unassembled WGS sequence"/>
</dbReference>
<comment type="caution">
    <text evidence="2">The sequence shown here is derived from an EMBL/GenBank/DDBJ whole genome shotgun (WGS) entry which is preliminary data.</text>
</comment>
<dbReference type="AlphaFoldDB" id="A0A9N9FQW0"/>
<dbReference type="OrthoDB" id="10312094at2759"/>
<feature type="region of interest" description="Disordered" evidence="1">
    <location>
        <begin position="27"/>
        <end position="58"/>
    </location>
</feature>
<dbReference type="EMBL" id="CAJVPJ010000769">
    <property type="protein sequence ID" value="CAG8555288.1"/>
    <property type="molecule type" value="Genomic_DNA"/>
</dbReference>
<evidence type="ECO:0000256" key="1">
    <source>
        <dbReference type="SAM" id="MobiDB-lite"/>
    </source>
</evidence>
<gene>
    <name evidence="2" type="ORF">POCULU_LOCUS5230</name>
</gene>
<keyword evidence="3" id="KW-1185">Reference proteome</keyword>
<feature type="compositionally biased region" description="Polar residues" evidence="1">
    <location>
        <begin position="1"/>
        <end position="14"/>
    </location>
</feature>
<evidence type="ECO:0000313" key="2">
    <source>
        <dbReference type="EMBL" id="CAG8555288.1"/>
    </source>
</evidence>
<reference evidence="2" key="1">
    <citation type="submission" date="2021-06" db="EMBL/GenBank/DDBJ databases">
        <authorList>
            <person name="Kallberg Y."/>
            <person name="Tangrot J."/>
            <person name="Rosling A."/>
        </authorList>
    </citation>
    <scope>NUCLEOTIDE SEQUENCE</scope>
    <source>
        <strain evidence="2">IA702</strain>
    </source>
</reference>
<protein>
    <submittedName>
        <fullName evidence="2">850_t:CDS:1</fullName>
    </submittedName>
</protein>
<accession>A0A9N9FQW0</accession>
<name>A0A9N9FQW0_9GLOM</name>
<proteinExistence type="predicted"/>
<evidence type="ECO:0000313" key="3">
    <source>
        <dbReference type="Proteomes" id="UP000789572"/>
    </source>
</evidence>